<organism evidence="1 2">
    <name type="scientific">Apteryx owenii</name>
    <name type="common">Little spotted kiwi</name>
    <dbReference type="NCBI Taxonomy" id="8824"/>
    <lineage>
        <taxon>Eukaryota</taxon>
        <taxon>Metazoa</taxon>
        <taxon>Chordata</taxon>
        <taxon>Craniata</taxon>
        <taxon>Vertebrata</taxon>
        <taxon>Euteleostomi</taxon>
        <taxon>Archelosauria</taxon>
        <taxon>Archosauria</taxon>
        <taxon>Dinosauria</taxon>
        <taxon>Saurischia</taxon>
        <taxon>Theropoda</taxon>
        <taxon>Coelurosauria</taxon>
        <taxon>Aves</taxon>
        <taxon>Palaeognathae</taxon>
        <taxon>Apterygiformes</taxon>
        <taxon>Apterygidae</taxon>
        <taxon>Apteryx</taxon>
    </lineage>
</organism>
<name>A0A8B9NUZ0_APTOW</name>
<reference evidence="1" key="2">
    <citation type="submission" date="2025-09" db="UniProtKB">
        <authorList>
            <consortium name="Ensembl"/>
        </authorList>
    </citation>
    <scope>IDENTIFICATION</scope>
</reference>
<keyword evidence="2" id="KW-1185">Reference proteome</keyword>
<evidence type="ECO:0000313" key="2">
    <source>
        <dbReference type="Proteomes" id="UP000694424"/>
    </source>
</evidence>
<dbReference type="AlphaFoldDB" id="A0A8B9NUZ0"/>
<proteinExistence type="predicted"/>
<accession>A0A8B9NUZ0</accession>
<evidence type="ECO:0000313" key="1">
    <source>
        <dbReference type="Ensembl" id="ENSAOWP00000002815.1"/>
    </source>
</evidence>
<reference evidence="1" key="1">
    <citation type="submission" date="2025-08" db="UniProtKB">
        <authorList>
            <consortium name="Ensembl"/>
        </authorList>
    </citation>
    <scope>IDENTIFICATION</scope>
</reference>
<dbReference type="Ensembl" id="ENSAOWT00000003230.1">
    <property type="protein sequence ID" value="ENSAOWP00000002815.1"/>
    <property type="gene ID" value="ENSAOWG00000002025.1"/>
</dbReference>
<sequence length="67" mass="7803">MGGRDCLWALCSYSTPQVVVVRNRRLGTAYRALQLLVLLYFIRPSWSMAVPDPRDFHVCLRWMTCGR</sequence>
<dbReference type="Gene3D" id="1.10.287.940">
    <property type="entry name" value="atp-gated p2x4 ion channel"/>
    <property type="match status" value="1"/>
</dbReference>
<dbReference type="Proteomes" id="UP000694424">
    <property type="component" value="Unplaced"/>
</dbReference>
<protein>
    <submittedName>
        <fullName evidence="1">Uncharacterized protein</fullName>
    </submittedName>
</protein>